<evidence type="ECO:0000313" key="1">
    <source>
        <dbReference type="EnsemblPlants" id="LPERR03G20460.1"/>
    </source>
</evidence>
<accession>A0A0D9VW08</accession>
<dbReference type="HOGENOM" id="CLU_2416474_0_0_1"/>
<evidence type="ECO:0000313" key="2">
    <source>
        <dbReference type="Proteomes" id="UP000032180"/>
    </source>
</evidence>
<reference evidence="1" key="3">
    <citation type="submission" date="2015-04" db="UniProtKB">
        <authorList>
            <consortium name="EnsemblPlants"/>
        </authorList>
    </citation>
    <scope>IDENTIFICATION</scope>
</reference>
<reference evidence="2" key="2">
    <citation type="submission" date="2013-12" db="EMBL/GenBank/DDBJ databases">
        <authorList>
            <person name="Yu Y."/>
            <person name="Lee S."/>
            <person name="de Baynast K."/>
            <person name="Wissotski M."/>
            <person name="Liu L."/>
            <person name="Talag J."/>
            <person name="Goicoechea J."/>
            <person name="Angelova A."/>
            <person name="Jetty R."/>
            <person name="Kudrna D."/>
            <person name="Golser W."/>
            <person name="Rivera L."/>
            <person name="Zhang J."/>
            <person name="Wing R."/>
        </authorList>
    </citation>
    <scope>NUCLEOTIDE SEQUENCE</scope>
</reference>
<name>A0A0D9VW08_9ORYZ</name>
<reference evidence="1 2" key="1">
    <citation type="submission" date="2012-08" db="EMBL/GenBank/DDBJ databases">
        <title>Oryza genome evolution.</title>
        <authorList>
            <person name="Wing R.A."/>
        </authorList>
    </citation>
    <scope>NUCLEOTIDE SEQUENCE</scope>
</reference>
<dbReference type="EnsemblPlants" id="LPERR03G20460.1">
    <property type="protein sequence ID" value="LPERR03G20460.1"/>
    <property type="gene ID" value="LPERR03G20460"/>
</dbReference>
<dbReference type="Proteomes" id="UP000032180">
    <property type="component" value="Chromosome 3"/>
</dbReference>
<proteinExistence type="predicted"/>
<dbReference type="Gramene" id="LPERR03G20460.1">
    <property type="protein sequence ID" value="LPERR03G20460.1"/>
    <property type="gene ID" value="LPERR03G20460"/>
</dbReference>
<sequence>MDICPTAAQVATSSDIIPTATAAAITPATTTEATPSQSQRSRLLLMRRVLIKGSKYKDLLQLLGRLLALTARGQSVKSPDSNQVALMDRVED</sequence>
<organism evidence="1 2">
    <name type="scientific">Leersia perrieri</name>
    <dbReference type="NCBI Taxonomy" id="77586"/>
    <lineage>
        <taxon>Eukaryota</taxon>
        <taxon>Viridiplantae</taxon>
        <taxon>Streptophyta</taxon>
        <taxon>Embryophyta</taxon>
        <taxon>Tracheophyta</taxon>
        <taxon>Spermatophyta</taxon>
        <taxon>Magnoliopsida</taxon>
        <taxon>Liliopsida</taxon>
        <taxon>Poales</taxon>
        <taxon>Poaceae</taxon>
        <taxon>BOP clade</taxon>
        <taxon>Oryzoideae</taxon>
        <taxon>Oryzeae</taxon>
        <taxon>Oryzinae</taxon>
        <taxon>Leersia</taxon>
    </lineage>
</organism>
<keyword evidence="2" id="KW-1185">Reference proteome</keyword>
<dbReference type="AlphaFoldDB" id="A0A0D9VW08"/>
<protein>
    <submittedName>
        <fullName evidence="1">Uncharacterized protein</fullName>
    </submittedName>
</protein>